<reference evidence="1" key="1">
    <citation type="submission" date="2015-04" db="UniProtKB">
        <authorList>
            <consortium name="EnsemblPlants"/>
        </authorList>
    </citation>
    <scope>IDENTIFICATION</scope>
</reference>
<evidence type="ECO:0000313" key="2">
    <source>
        <dbReference type="Proteomes" id="UP000008021"/>
    </source>
</evidence>
<reference evidence="1" key="2">
    <citation type="submission" date="2018-05" db="EMBL/GenBank/DDBJ databases">
        <title>OmerRS3 (Oryza meridionalis Reference Sequence Version 3).</title>
        <authorList>
            <person name="Zhang J."/>
            <person name="Kudrna D."/>
            <person name="Lee S."/>
            <person name="Talag J."/>
            <person name="Welchert J."/>
            <person name="Wing R.A."/>
        </authorList>
    </citation>
    <scope>NUCLEOTIDE SEQUENCE [LARGE SCALE GENOMIC DNA]</scope>
    <source>
        <strain evidence="1">OR44</strain>
    </source>
</reference>
<sequence length="123" mass="13920">MAPPYRGTAEINTKLKKTVKTVIPAWFHFQSKSPKIFADICYRTNANHVTVQGNIKLEEKKGKVLFIGDELCRSRHSFKQLPSFETTQMPPASLQGCQALLDAESWFDWASGRAFKMEVEAQA</sequence>
<dbReference type="HOGENOM" id="CLU_2018901_0_0_1"/>
<name>A0A0E0DZ76_9ORYZ</name>
<dbReference type="Gramene" id="OMERI06G09290.1">
    <property type="protein sequence ID" value="OMERI06G09290.1"/>
    <property type="gene ID" value="OMERI06G09290"/>
</dbReference>
<evidence type="ECO:0000313" key="1">
    <source>
        <dbReference type="EnsemblPlants" id="OMERI06G09290.1"/>
    </source>
</evidence>
<proteinExistence type="predicted"/>
<keyword evidence="2" id="KW-1185">Reference proteome</keyword>
<accession>A0A0E0DZ76</accession>
<dbReference type="EnsemblPlants" id="OMERI06G09290.3">
    <property type="protein sequence ID" value="OMERI06G09290.3"/>
    <property type="gene ID" value="OMERI06G09290"/>
</dbReference>
<dbReference type="Proteomes" id="UP000008021">
    <property type="component" value="Chromosome 6"/>
</dbReference>
<dbReference type="AlphaFoldDB" id="A0A0E0DZ76"/>
<dbReference type="Gramene" id="OMERI06G09290.3">
    <property type="protein sequence ID" value="OMERI06G09290.3"/>
    <property type="gene ID" value="OMERI06G09290"/>
</dbReference>
<organism evidence="1">
    <name type="scientific">Oryza meridionalis</name>
    <dbReference type="NCBI Taxonomy" id="40149"/>
    <lineage>
        <taxon>Eukaryota</taxon>
        <taxon>Viridiplantae</taxon>
        <taxon>Streptophyta</taxon>
        <taxon>Embryophyta</taxon>
        <taxon>Tracheophyta</taxon>
        <taxon>Spermatophyta</taxon>
        <taxon>Magnoliopsida</taxon>
        <taxon>Liliopsida</taxon>
        <taxon>Poales</taxon>
        <taxon>Poaceae</taxon>
        <taxon>BOP clade</taxon>
        <taxon>Oryzoideae</taxon>
        <taxon>Oryzeae</taxon>
        <taxon>Oryzinae</taxon>
        <taxon>Oryza</taxon>
    </lineage>
</organism>
<dbReference type="EnsemblPlants" id="OMERI06G09290.1">
    <property type="protein sequence ID" value="OMERI06G09290.1"/>
    <property type="gene ID" value="OMERI06G09290"/>
</dbReference>
<protein>
    <submittedName>
        <fullName evidence="1">Uncharacterized protein</fullName>
    </submittedName>
</protein>